<dbReference type="AlphaFoldDB" id="A0A0U1PZ62"/>
<sequence>MCQIFVNADPQLYARRTRSIRLHGVVTSIDLENLFWEVLEEIARRDGLSVGQLCSRLYEELVAAQGGVGNFASFLRVCCGRYLRLQLLGALPSDPTVAIGTLDAAQVLAADAA</sequence>
<dbReference type="EMBL" id="LBNQ01000025">
    <property type="protein sequence ID" value="KKW67767.1"/>
    <property type="molecule type" value="Genomic_DNA"/>
</dbReference>
<keyword evidence="2" id="KW-0808">Transferase</keyword>
<dbReference type="InterPro" id="IPR038268">
    <property type="entry name" value="RHH_sf"/>
</dbReference>
<feature type="domain" description="Ribbon-helix-helix" evidence="1">
    <location>
        <begin position="16"/>
        <end position="83"/>
    </location>
</feature>
<dbReference type="PATRIC" id="fig|1610491.3.peg.1929"/>
<dbReference type="Gene3D" id="1.10.3990.20">
    <property type="entry name" value="protein bp1543"/>
    <property type="match status" value="1"/>
</dbReference>
<dbReference type="GO" id="GO:0016740">
    <property type="term" value="F:transferase activity"/>
    <property type="evidence" value="ECO:0007669"/>
    <property type="project" value="UniProtKB-KW"/>
</dbReference>
<comment type="caution">
    <text evidence="2">The sequence shown here is derived from an EMBL/GenBank/DDBJ whole genome shotgun (WGS) entry which is preliminary data.</text>
</comment>
<dbReference type="OrthoDB" id="5458732at2"/>
<name>A0A0U1PZ62_9BURK</name>
<proteinExistence type="predicted"/>
<dbReference type="RefSeq" id="WP_046741989.1">
    <property type="nucleotide sequence ID" value="NZ_LBNQ01000025.1"/>
</dbReference>
<evidence type="ECO:0000313" key="2">
    <source>
        <dbReference type="EMBL" id="KKW67767.1"/>
    </source>
</evidence>
<keyword evidence="3" id="KW-1185">Reference proteome</keyword>
<gene>
    <name evidence="2" type="ORF">AAV94_09060</name>
</gene>
<dbReference type="STRING" id="1610491.AAV94_09060"/>
<dbReference type="Pfam" id="PF13467">
    <property type="entry name" value="RHH_4"/>
    <property type="match status" value="1"/>
</dbReference>
<protein>
    <submittedName>
        <fullName evidence="2">Arylsulfate sulfotransferase</fullName>
    </submittedName>
</protein>
<reference evidence="2 3" key="1">
    <citation type="submission" date="2015-05" db="EMBL/GenBank/DDBJ databases">
        <title>Draft genome sequence of Lampropedia sp. CT6, isolated from the microbial mat of a hot water spring, located at Manikaran, India.</title>
        <authorList>
            <person name="Tripathi C."/>
            <person name="Rani P."/>
            <person name="Mahato N.K."/>
            <person name="Lal R."/>
        </authorList>
    </citation>
    <scope>NUCLEOTIDE SEQUENCE [LARGE SCALE GENOMIC DNA]</scope>
    <source>
        <strain evidence="2 3">CT6</strain>
    </source>
</reference>
<evidence type="ECO:0000259" key="1">
    <source>
        <dbReference type="Pfam" id="PF13467"/>
    </source>
</evidence>
<organism evidence="2 3">
    <name type="scientific">Lampropedia cohaerens</name>
    <dbReference type="NCBI Taxonomy" id="1610491"/>
    <lineage>
        <taxon>Bacteria</taxon>
        <taxon>Pseudomonadati</taxon>
        <taxon>Pseudomonadota</taxon>
        <taxon>Betaproteobacteria</taxon>
        <taxon>Burkholderiales</taxon>
        <taxon>Comamonadaceae</taxon>
        <taxon>Lampropedia</taxon>
    </lineage>
</organism>
<accession>A0A0U1PZ62</accession>
<dbReference type="Proteomes" id="UP000050580">
    <property type="component" value="Unassembled WGS sequence"/>
</dbReference>
<dbReference type="InterPro" id="IPR027373">
    <property type="entry name" value="RHH_dom"/>
</dbReference>
<evidence type="ECO:0000313" key="3">
    <source>
        <dbReference type="Proteomes" id="UP000050580"/>
    </source>
</evidence>